<dbReference type="RefSeq" id="WP_117397586.1">
    <property type="nucleotide sequence ID" value="NZ_QVNQ01000001.1"/>
</dbReference>
<name>A0A372GP90_9ACTN</name>
<evidence type="ECO:0000313" key="3">
    <source>
        <dbReference type="Proteomes" id="UP000262882"/>
    </source>
</evidence>
<dbReference type="EMBL" id="QVNQ01000001">
    <property type="protein sequence ID" value="RFS87135.1"/>
    <property type="molecule type" value="Genomic_DNA"/>
</dbReference>
<reference evidence="2 3" key="1">
    <citation type="submission" date="2018-08" db="EMBL/GenBank/DDBJ databases">
        <title>Actinomadura spongicola sp. nov., isolated from marine sponge Leucetta chagosensis.</title>
        <authorList>
            <person name="Li L."/>
            <person name="Lin H.W."/>
        </authorList>
    </citation>
    <scope>NUCLEOTIDE SEQUENCE [LARGE SCALE GENOMIC DNA]</scope>
    <source>
        <strain evidence="2 3">LHW52907</strain>
    </source>
</reference>
<protein>
    <recommendedName>
        <fullName evidence="4">ATP-binding protein</fullName>
    </recommendedName>
</protein>
<feature type="chain" id="PRO_5016697724" description="ATP-binding protein" evidence="1">
    <location>
        <begin position="31"/>
        <end position="233"/>
    </location>
</feature>
<feature type="signal peptide" evidence="1">
    <location>
        <begin position="1"/>
        <end position="30"/>
    </location>
</feature>
<keyword evidence="1" id="KW-0732">Signal</keyword>
<organism evidence="2 3">
    <name type="scientific">Actinomadura spongiicola</name>
    <dbReference type="NCBI Taxonomy" id="2303421"/>
    <lineage>
        <taxon>Bacteria</taxon>
        <taxon>Bacillati</taxon>
        <taxon>Actinomycetota</taxon>
        <taxon>Actinomycetes</taxon>
        <taxon>Streptosporangiales</taxon>
        <taxon>Thermomonosporaceae</taxon>
        <taxon>Actinomadura</taxon>
    </lineage>
</organism>
<dbReference type="AlphaFoldDB" id="A0A372GP90"/>
<dbReference type="OrthoDB" id="3477410at2"/>
<gene>
    <name evidence="2" type="ORF">D0T12_02480</name>
</gene>
<evidence type="ECO:0000313" key="2">
    <source>
        <dbReference type="EMBL" id="RFS87135.1"/>
    </source>
</evidence>
<comment type="caution">
    <text evidence="2">The sequence shown here is derived from an EMBL/GenBank/DDBJ whole genome shotgun (WGS) entry which is preliminary data.</text>
</comment>
<sequence>MHRSAKSLLTVSVLVPAAMAFAVAAAPANAAPGPTTTLLYETATGAAPATRSLPEPVVRTAGKTAERGTTVVDKAVKAGPVSPKLRSVAGRRCTLNPGKAVNSHTGIGLPETKLPTLSKDALGVVPKGDCLPSGRRVAMNPPTPSPISLPLPDVLSTLGVAKGGLPLGGQRVAPGGRLAGPKPSGDVLDEAARGVGMTGDGVDNATTEVRGVVEVLKSRDRAVGPVAAPLSLP</sequence>
<proteinExistence type="predicted"/>
<evidence type="ECO:0008006" key="4">
    <source>
        <dbReference type="Google" id="ProtNLM"/>
    </source>
</evidence>
<dbReference type="Proteomes" id="UP000262882">
    <property type="component" value="Unassembled WGS sequence"/>
</dbReference>
<evidence type="ECO:0000256" key="1">
    <source>
        <dbReference type="SAM" id="SignalP"/>
    </source>
</evidence>
<accession>A0A372GP90</accession>
<keyword evidence="3" id="KW-1185">Reference proteome</keyword>